<feature type="domain" description="HTH lacI-type" evidence="4">
    <location>
        <begin position="8"/>
        <end position="64"/>
    </location>
</feature>
<accession>A0A178IEB5</accession>
<gene>
    <name evidence="5" type="ORF">AW736_22895</name>
</gene>
<dbReference type="Gene3D" id="1.10.260.40">
    <property type="entry name" value="lambda repressor-like DNA-binding domains"/>
    <property type="match status" value="1"/>
</dbReference>
<dbReference type="PROSITE" id="PS50932">
    <property type="entry name" value="HTH_LACI_2"/>
    <property type="match status" value="1"/>
</dbReference>
<evidence type="ECO:0000256" key="1">
    <source>
        <dbReference type="ARBA" id="ARBA00023015"/>
    </source>
</evidence>
<dbReference type="PANTHER" id="PTHR30146:SF109">
    <property type="entry name" value="HTH-TYPE TRANSCRIPTIONAL REGULATOR GALS"/>
    <property type="match status" value="1"/>
</dbReference>
<dbReference type="SUPFAM" id="SSF53822">
    <property type="entry name" value="Periplasmic binding protein-like I"/>
    <property type="match status" value="1"/>
</dbReference>
<dbReference type="GO" id="GO:0003700">
    <property type="term" value="F:DNA-binding transcription factor activity"/>
    <property type="evidence" value="ECO:0007669"/>
    <property type="project" value="TreeGrafter"/>
</dbReference>
<evidence type="ECO:0000313" key="5">
    <source>
        <dbReference type="EMBL" id="OAM87419.1"/>
    </source>
</evidence>
<dbReference type="GO" id="GO:0000976">
    <property type="term" value="F:transcription cis-regulatory region binding"/>
    <property type="evidence" value="ECO:0007669"/>
    <property type="project" value="TreeGrafter"/>
</dbReference>
<evidence type="ECO:0000256" key="3">
    <source>
        <dbReference type="ARBA" id="ARBA00023163"/>
    </source>
</evidence>
<proteinExistence type="predicted"/>
<name>A0A178IEB5_9BACT</name>
<dbReference type="AlphaFoldDB" id="A0A178IEB5"/>
<dbReference type="PANTHER" id="PTHR30146">
    <property type="entry name" value="LACI-RELATED TRANSCRIPTIONAL REPRESSOR"/>
    <property type="match status" value="1"/>
</dbReference>
<dbReference type="InterPro" id="IPR028082">
    <property type="entry name" value="Peripla_BP_I"/>
</dbReference>
<dbReference type="CDD" id="cd06267">
    <property type="entry name" value="PBP1_LacI_sugar_binding-like"/>
    <property type="match status" value="1"/>
</dbReference>
<organism evidence="5 6">
    <name type="scientific">Termitidicoccus mucosus</name>
    <dbReference type="NCBI Taxonomy" id="1184151"/>
    <lineage>
        <taxon>Bacteria</taxon>
        <taxon>Pseudomonadati</taxon>
        <taxon>Verrucomicrobiota</taxon>
        <taxon>Opitutia</taxon>
        <taxon>Opitutales</taxon>
        <taxon>Opitutaceae</taxon>
        <taxon>Termitidicoccus</taxon>
    </lineage>
</organism>
<dbReference type="EMBL" id="LRRQ01000171">
    <property type="protein sequence ID" value="OAM87419.1"/>
    <property type="molecule type" value="Genomic_DNA"/>
</dbReference>
<dbReference type="InterPro" id="IPR000843">
    <property type="entry name" value="HTH_LacI"/>
</dbReference>
<protein>
    <recommendedName>
        <fullName evidence="4">HTH lacI-type domain-containing protein</fullName>
    </recommendedName>
</protein>
<dbReference type="Pfam" id="PF00356">
    <property type="entry name" value="LacI"/>
    <property type="match status" value="1"/>
</dbReference>
<keyword evidence="6" id="KW-1185">Reference proteome</keyword>
<dbReference type="Pfam" id="PF00532">
    <property type="entry name" value="Peripla_BP_1"/>
    <property type="match status" value="1"/>
</dbReference>
<dbReference type="Proteomes" id="UP000078486">
    <property type="component" value="Unassembled WGS sequence"/>
</dbReference>
<dbReference type="RefSeq" id="WP_068772615.1">
    <property type="nucleotide sequence ID" value="NZ_CP109796.1"/>
</dbReference>
<dbReference type="InterPro" id="IPR010982">
    <property type="entry name" value="Lambda_DNA-bd_dom_sf"/>
</dbReference>
<dbReference type="Gene3D" id="3.40.50.2300">
    <property type="match status" value="2"/>
</dbReference>
<dbReference type="SMART" id="SM00354">
    <property type="entry name" value="HTH_LACI"/>
    <property type="match status" value="1"/>
</dbReference>
<reference evidence="5 6" key="1">
    <citation type="submission" date="2016-01" db="EMBL/GenBank/DDBJ databases">
        <title>High potential of lignocellulose degradation of a new Verrucomicrobia species.</title>
        <authorList>
            <person name="Wang Y."/>
            <person name="Shi Y."/>
            <person name="Qiu Z."/>
            <person name="Liu S."/>
            <person name="Yang H."/>
        </authorList>
    </citation>
    <scope>NUCLEOTIDE SEQUENCE [LARGE SCALE GENOMIC DNA]</scope>
    <source>
        <strain evidence="5 6">TSB47</strain>
    </source>
</reference>
<sequence>MSPRPQNSLKRISAKLGVSMTTVSRVLSGQAGKYRISEETAKAILDYARKENFTPNPIAKGLRLRKTNTIGLVIADVSNPFFASIASEITHTTRDHGYSIILCDSQENLAIEKQSIELLWNRQVDGMIICPVGQSSEHLARYADERRRIVLVDRVFPDIGLPYVSSDNFSGGKLATEHLLDHGHRRIACLQGLRGTITSQTRVKGYEAALTACGVPFDPALIVGDSFDEQGGYLDTKLLLSTSPDITAILALSNLLALGALRALAEEKRRVPEDVSIIAFDDQPFLAHLSPPLTTVAQSARAMGGAAVKILFERMRVADAAGDANKAGLLLPVSLITRKSVHQLS</sequence>
<keyword evidence="2" id="KW-0238">DNA-binding</keyword>
<keyword evidence="3" id="KW-0804">Transcription</keyword>
<keyword evidence="1" id="KW-0805">Transcription regulation</keyword>
<comment type="caution">
    <text evidence="5">The sequence shown here is derived from an EMBL/GenBank/DDBJ whole genome shotgun (WGS) entry which is preliminary data.</text>
</comment>
<evidence type="ECO:0000256" key="2">
    <source>
        <dbReference type="ARBA" id="ARBA00023125"/>
    </source>
</evidence>
<dbReference type="STRING" id="1184151.AW736_22895"/>
<dbReference type="OrthoDB" id="9796922at2"/>
<dbReference type="SUPFAM" id="SSF47413">
    <property type="entry name" value="lambda repressor-like DNA-binding domains"/>
    <property type="match status" value="1"/>
</dbReference>
<evidence type="ECO:0000313" key="6">
    <source>
        <dbReference type="Proteomes" id="UP000078486"/>
    </source>
</evidence>
<evidence type="ECO:0000259" key="4">
    <source>
        <dbReference type="PROSITE" id="PS50932"/>
    </source>
</evidence>
<dbReference type="InterPro" id="IPR001761">
    <property type="entry name" value="Peripla_BP/Lac1_sug-bd_dom"/>
</dbReference>
<dbReference type="CDD" id="cd01392">
    <property type="entry name" value="HTH_LacI"/>
    <property type="match status" value="1"/>
</dbReference>